<dbReference type="SMART" id="SM00849">
    <property type="entry name" value="Lactamase_B"/>
    <property type="match status" value="1"/>
</dbReference>
<dbReference type="SMART" id="SM01027">
    <property type="entry name" value="Beta-Casp"/>
    <property type="match status" value="1"/>
</dbReference>
<keyword evidence="1" id="KW-0378">Hydrolase</keyword>
<dbReference type="GO" id="GO:0016787">
    <property type="term" value="F:hydrolase activity"/>
    <property type="evidence" value="ECO:0007669"/>
    <property type="project" value="UniProtKB-KW"/>
</dbReference>
<feature type="domain" description="Metallo-beta-lactamase" evidence="2">
    <location>
        <begin position="11"/>
        <end position="229"/>
    </location>
</feature>
<dbReference type="InterPro" id="IPR011108">
    <property type="entry name" value="RMMBL"/>
</dbReference>
<evidence type="ECO:0000313" key="4">
    <source>
        <dbReference type="EMBL" id="KKT86042.1"/>
    </source>
</evidence>
<dbReference type="Gene3D" id="3.40.50.10890">
    <property type="match status" value="1"/>
</dbReference>
<comment type="caution">
    <text evidence="4">The sequence shown here is derived from an EMBL/GenBank/DDBJ whole genome shotgun (WGS) entry which is preliminary data.</text>
</comment>
<dbReference type="Proteomes" id="UP000034797">
    <property type="component" value="Unassembled WGS sequence"/>
</dbReference>
<dbReference type="PANTHER" id="PTHR11203:SF37">
    <property type="entry name" value="INTEGRATOR COMPLEX SUBUNIT 11"/>
    <property type="match status" value="1"/>
</dbReference>
<dbReference type="EMBL" id="LCJW01000017">
    <property type="protein sequence ID" value="KKT86042.1"/>
    <property type="molecule type" value="Genomic_DNA"/>
</dbReference>
<dbReference type="Pfam" id="PF10996">
    <property type="entry name" value="Beta-Casp"/>
    <property type="match status" value="1"/>
</dbReference>
<dbReference type="PANTHER" id="PTHR11203">
    <property type="entry name" value="CLEAVAGE AND POLYADENYLATION SPECIFICITY FACTOR FAMILY MEMBER"/>
    <property type="match status" value="1"/>
</dbReference>
<dbReference type="Gene3D" id="3.60.15.10">
    <property type="entry name" value="Ribonuclease Z/Hydroxyacylglutathione hydrolase-like"/>
    <property type="match status" value="1"/>
</dbReference>
<dbReference type="InterPro" id="IPR001279">
    <property type="entry name" value="Metallo-B-lactamas"/>
</dbReference>
<proteinExistence type="predicted"/>
<protein>
    <submittedName>
        <fullName evidence="4">RNA-metabolising metallo-beta-lactamase</fullName>
    </submittedName>
</protein>
<evidence type="ECO:0000259" key="3">
    <source>
        <dbReference type="SMART" id="SM01027"/>
    </source>
</evidence>
<dbReference type="Pfam" id="PF00753">
    <property type="entry name" value="Lactamase_B"/>
    <property type="match status" value="1"/>
</dbReference>
<evidence type="ECO:0000313" key="5">
    <source>
        <dbReference type="Proteomes" id="UP000034797"/>
    </source>
</evidence>
<organism evidence="4 5">
    <name type="scientific">Candidatus Collierbacteria bacterium GW2011_GWA2_44_99</name>
    <dbReference type="NCBI Taxonomy" id="1618380"/>
    <lineage>
        <taxon>Bacteria</taxon>
        <taxon>Candidatus Collieribacteriota</taxon>
    </lineage>
</organism>
<dbReference type="CDD" id="cd16295">
    <property type="entry name" value="TTHA0252-CPSF-like_MBL-fold"/>
    <property type="match status" value="1"/>
</dbReference>
<evidence type="ECO:0000256" key="1">
    <source>
        <dbReference type="ARBA" id="ARBA00022801"/>
    </source>
</evidence>
<accession>A0A0G1MZ08</accession>
<dbReference type="Pfam" id="PF07521">
    <property type="entry name" value="RMMBL"/>
    <property type="match status" value="1"/>
</dbReference>
<dbReference type="GO" id="GO:0004521">
    <property type="term" value="F:RNA endonuclease activity"/>
    <property type="evidence" value="ECO:0007669"/>
    <property type="project" value="TreeGrafter"/>
</dbReference>
<sequence>MKFMGAAATVTGSNFFLSSEKTGLMVDFGMFQGKPEEVELNSVKPDMDFTKLSGVILTHAHLDHCGRLPLLARYGFKGPIFMTEATKALAELVLYDCAKIAKEAEGRSILYTDEDVEVILKQVSLVEYDKRFDIGGFTVTLVDAGHILGSASVVVEERATGKSVAFSGDLGNTPEPLLSPTHFVNKAKVAVVESTYGDEIHGPREEIEDLVKIIQKAEREKGTVLIPSFSIERAQELLYIFDQLKKDGRMAYETPVFLDSPMAIKATTIFKDFPVLYSQKLKDQVKTDDPFDFPGLMICDSMEKSKQIKNYEGTKVIVAGSGMMSGGRVVHHALNYLEDPKTQLVFVGYQAEGTLGREILDGKKRVNIWRSQVEVKAEILEIKTMSAHADQEQVLNWLKKIEGLEEVALIHGEDLARLVLSEKIHQELPDVKVILDAHQGGGLVYSGSRLQLDRLYRSNPDTRRNSYTLGAGIN</sequence>
<reference evidence="4 5" key="1">
    <citation type="journal article" date="2015" name="Nature">
        <title>rRNA introns, odd ribosomes, and small enigmatic genomes across a large radiation of phyla.</title>
        <authorList>
            <person name="Brown C.T."/>
            <person name="Hug L.A."/>
            <person name="Thomas B.C."/>
            <person name="Sharon I."/>
            <person name="Castelle C.J."/>
            <person name="Singh A."/>
            <person name="Wilkins M.J."/>
            <person name="Williams K.H."/>
            <person name="Banfield J.F."/>
        </authorList>
    </citation>
    <scope>NUCLEOTIDE SEQUENCE [LARGE SCALE GENOMIC DNA]</scope>
</reference>
<feature type="domain" description="Beta-Casp" evidence="3">
    <location>
        <begin position="234"/>
        <end position="359"/>
    </location>
</feature>
<dbReference type="PATRIC" id="fig|1618380.3.peg.282"/>
<gene>
    <name evidence="4" type="ORF">UW84_C0017G0009</name>
</gene>
<dbReference type="InterPro" id="IPR022712">
    <property type="entry name" value="Beta_Casp"/>
</dbReference>
<dbReference type="InterPro" id="IPR050698">
    <property type="entry name" value="MBL"/>
</dbReference>
<dbReference type="InterPro" id="IPR036866">
    <property type="entry name" value="RibonucZ/Hydroxyglut_hydro"/>
</dbReference>
<evidence type="ECO:0000259" key="2">
    <source>
        <dbReference type="SMART" id="SM00849"/>
    </source>
</evidence>
<dbReference type="SUPFAM" id="SSF56281">
    <property type="entry name" value="Metallo-hydrolase/oxidoreductase"/>
    <property type="match status" value="1"/>
</dbReference>
<name>A0A0G1MZ08_9BACT</name>
<dbReference type="AlphaFoldDB" id="A0A0G1MZ08"/>